<dbReference type="Proteomes" id="UP001321473">
    <property type="component" value="Unassembled WGS sequence"/>
</dbReference>
<proteinExistence type="predicted"/>
<dbReference type="AlphaFoldDB" id="A0AAQ4EFP9"/>
<organism evidence="1 2">
    <name type="scientific">Amblyomma americanum</name>
    <name type="common">Lone star tick</name>
    <dbReference type="NCBI Taxonomy" id="6943"/>
    <lineage>
        <taxon>Eukaryota</taxon>
        <taxon>Metazoa</taxon>
        <taxon>Ecdysozoa</taxon>
        <taxon>Arthropoda</taxon>
        <taxon>Chelicerata</taxon>
        <taxon>Arachnida</taxon>
        <taxon>Acari</taxon>
        <taxon>Parasitiformes</taxon>
        <taxon>Ixodida</taxon>
        <taxon>Ixodoidea</taxon>
        <taxon>Ixodidae</taxon>
        <taxon>Amblyomminae</taxon>
        <taxon>Amblyomma</taxon>
    </lineage>
</organism>
<reference evidence="1 2" key="1">
    <citation type="journal article" date="2023" name="Arcadia Sci">
        <title>De novo assembly of a long-read Amblyomma americanum tick genome.</title>
        <authorList>
            <person name="Chou S."/>
            <person name="Poskanzer K.E."/>
            <person name="Rollins M."/>
            <person name="Thuy-Boun P.S."/>
        </authorList>
    </citation>
    <scope>NUCLEOTIDE SEQUENCE [LARGE SCALE GENOMIC DNA]</scope>
    <source>
        <strain evidence="1">F_SG_1</strain>
        <tissue evidence="1">Salivary glands</tissue>
    </source>
</reference>
<evidence type="ECO:0000313" key="1">
    <source>
        <dbReference type="EMBL" id="KAK8773536.1"/>
    </source>
</evidence>
<evidence type="ECO:0008006" key="3">
    <source>
        <dbReference type="Google" id="ProtNLM"/>
    </source>
</evidence>
<evidence type="ECO:0000313" key="2">
    <source>
        <dbReference type="Proteomes" id="UP001321473"/>
    </source>
</evidence>
<name>A0AAQ4EFP9_AMBAM</name>
<gene>
    <name evidence="1" type="ORF">V5799_011933</name>
</gene>
<protein>
    <recommendedName>
        <fullName evidence="3">THAP-type domain-containing protein</fullName>
    </recommendedName>
</protein>
<keyword evidence="2" id="KW-1185">Reference proteome</keyword>
<dbReference type="EMBL" id="JARKHS020016734">
    <property type="protein sequence ID" value="KAK8773536.1"/>
    <property type="molecule type" value="Genomic_DNA"/>
</dbReference>
<sequence length="99" mass="10991">MSPTQLYATYRICGDHFTADNFTDPGMTSLKTTAIPTVQPTGYWDCQLAKGCQVTWGGEVSPPFFVWIEKRTAGSVANTDRCFLHCHSTQPCRRSVPDS</sequence>
<comment type="caution">
    <text evidence="1">The sequence shown here is derived from an EMBL/GenBank/DDBJ whole genome shotgun (WGS) entry which is preliminary data.</text>
</comment>
<accession>A0AAQ4EFP9</accession>